<dbReference type="Gene3D" id="2.60.40.1120">
    <property type="entry name" value="Carboxypeptidase-like, regulatory domain"/>
    <property type="match status" value="1"/>
</dbReference>
<dbReference type="Gene3D" id="2.60.40.10">
    <property type="entry name" value="Immunoglobulins"/>
    <property type="match status" value="2"/>
</dbReference>
<dbReference type="InterPro" id="IPR051417">
    <property type="entry name" value="SDr/BOS_complex"/>
</dbReference>
<evidence type="ECO:0000256" key="1">
    <source>
        <dbReference type="ARBA" id="ARBA00022729"/>
    </source>
</evidence>
<feature type="compositionally biased region" description="Low complexity" evidence="2">
    <location>
        <begin position="600"/>
        <end position="622"/>
    </location>
</feature>
<dbReference type="PANTHER" id="PTHR23303:SF14">
    <property type="entry name" value="BOS COMPLEX SUBUNIT NOMO1-RELATED"/>
    <property type="match status" value="1"/>
</dbReference>
<dbReference type="GO" id="GO:0005975">
    <property type="term" value="P:carbohydrate metabolic process"/>
    <property type="evidence" value="ECO:0007669"/>
    <property type="project" value="UniProtKB-ARBA"/>
</dbReference>
<dbReference type="RefSeq" id="WP_129401384.1">
    <property type="nucleotide sequence ID" value="NZ_SDWT01000002.1"/>
</dbReference>
<feature type="chain" id="PRO_5020226365" evidence="4">
    <location>
        <begin position="25"/>
        <end position="678"/>
    </location>
</feature>
<dbReference type="OrthoDB" id="5137684at2"/>
<protein>
    <submittedName>
        <fullName evidence="5">Carboxypeptidase regulatory-like domain-containing protein</fullName>
    </submittedName>
</protein>
<keyword evidence="6" id="KW-1185">Reference proteome</keyword>
<evidence type="ECO:0000313" key="6">
    <source>
        <dbReference type="Proteomes" id="UP000294071"/>
    </source>
</evidence>
<comment type="caution">
    <text evidence="5">The sequence shown here is derived from an EMBL/GenBank/DDBJ whole genome shotgun (WGS) entry which is preliminary data.</text>
</comment>
<keyword evidence="3" id="KW-1133">Transmembrane helix</keyword>
<accession>A0A4Q2RS00</accession>
<dbReference type="InterPro" id="IPR013783">
    <property type="entry name" value="Ig-like_fold"/>
</dbReference>
<dbReference type="SUPFAM" id="SSF49478">
    <property type="entry name" value="Cna protein B-type domain"/>
    <property type="match status" value="3"/>
</dbReference>
<keyword evidence="5" id="KW-0121">Carboxypeptidase</keyword>
<feature type="compositionally biased region" description="Gly residues" evidence="2">
    <location>
        <begin position="623"/>
        <end position="641"/>
    </location>
</feature>
<dbReference type="EMBL" id="SDWT01000002">
    <property type="protein sequence ID" value="RYB91717.1"/>
    <property type="molecule type" value="Genomic_DNA"/>
</dbReference>
<dbReference type="GO" id="GO:0004180">
    <property type="term" value="F:carboxypeptidase activity"/>
    <property type="evidence" value="ECO:0007669"/>
    <property type="project" value="UniProtKB-KW"/>
</dbReference>
<keyword evidence="3" id="KW-0472">Membrane</keyword>
<keyword evidence="1 4" id="KW-0732">Signal</keyword>
<evidence type="ECO:0000256" key="2">
    <source>
        <dbReference type="SAM" id="MobiDB-lite"/>
    </source>
</evidence>
<feature type="compositionally biased region" description="Pro residues" evidence="2">
    <location>
        <begin position="583"/>
        <end position="599"/>
    </location>
</feature>
<keyword evidence="5" id="KW-0645">Protease</keyword>
<evidence type="ECO:0000256" key="4">
    <source>
        <dbReference type="SAM" id="SignalP"/>
    </source>
</evidence>
<evidence type="ECO:0000256" key="3">
    <source>
        <dbReference type="SAM" id="Phobius"/>
    </source>
</evidence>
<dbReference type="AlphaFoldDB" id="A0A4Q2RS00"/>
<dbReference type="Pfam" id="PF13620">
    <property type="entry name" value="CarboxypepD_reg"/>
    <property type="match status" value="1"/>
</dbReference>
<sequence length="678" mass="67056">MSRRTALVSIGALCAGLVAAPALALTDRWAAWTPVQGTANNYRTTMTQRSPGFPEATVVSDSRSPVSIPAGTSAVLGPGTPPGAKYGTSSGSPYLLLRPKADTVTTPSTTTYTFAAPTPDTGWAFVLGDVDADAVRVTATDAGGAAVSAAEVDSWYRGPFNYAGGTDLPSWSATTSTLTGNPAANDTDGASGWFEPDIRLTSLTLTFTRRAGFPVYQTWFVSRARPIGGTVDDVSLTGSCAPTQATMTLVSPFGDVLATTTPLADGSYSFGEYATQAGYVVRLDVPDTCAIVGPAERAVSNRGNDGDPASRADFDVRQIVPQPISGVVTDADGPVAGVVVTLTAPGGGTTTTTTAADGSYLFDDNATGAGYSLSIAVPAGWSAGPGGTTIPGITVATSPIVGQDFTIVALPSVSGAVSGGGVGIGGVQVVLTPAGGGTPITVATEGDGTYVLDAVPPGDYVLSVVAPSGYTAPPPRPVTVPSGGLTGQDVDLSRPGAVGGTVTQGGAPVAGVEVVVDGPSGQVVVATDADGQYFLDQLVAGSWTVTVRPPAGTVVSAASHTVTITAEGEIRGGQDFVLAAAPTTPPTTPPTPTPTPTPTSTPTSSPTSTPTSSPTASPTDDGNGPGGGSDGGSGGGGGGSGVLPDTGGPSVWLGAGSLSLLLSGLGLLALSRRRTRRT</sequence>
<dbReference type="Proteomes" id="UP000294071">
    <property type="component" value="Unassembled WGS sequence"/>
</dbReference>
<evidence type="ECO:0000313" key="5">
    <source>
        <dbReference type="EMBL" id="RYB91717.1"/>
    </source>
</evidence>
<feature type="transmembrane region" description="Helical" evidence="3">
    <location>
        <begin position="651"/>
        <end position="670"/>
    </location>
</feature>
<feature type="compositionally biased region" description="Low complexity" evidence="2">
    <location>
        <begin position="642"/>
        <end position="654"/>
    </location>
</feature>
<feature type="signal peptide" evidence="4">
    <location>
        <begin position="1"/>
        <end position="24"/>
    </location>
</feature>
<dbReference type="PANTHER" id="PTHR23303">
    <property type="entry name" value="CARBOXYPEPTIDASE REGULATORY REGION-CONTAINING"/>
    <property type="match status" value="1"/>
</dbReference>
<reference evidence="5 6" key="1">
    <citation type="submission" date="2019-01" db="EMBL/GenBank/DDBJ databases">
        <title>Novel species of Nocardioides.</title>
        <authorList>
            <person name="Liu Q."/>
            <person name="Xin Y.-H."/>
        </authorList>
    </citation>
    <scope>NUCLEOTIDE SEQUENCE [LARGE SCALE GENOMIC DNA]</scope>
    <source>
        <strain evidence="5 6">CGMCC 4.6882</strain>
    </source>
</reference>
<keyword evidence="5" id="KW-0378">Hydrolase</keyword>
<organism evidence="5 6">
    <name type="scientific">Nocardioides oleivorans</name>
    <dbReference type="NCBI Taxonomy" id="273676"/>
    <lineage>
        <taxon>Bacteria</taxon>
        <taxon>Bacillati</taxon>
        <taxon>Actinomycetota</taxon>
        <taxon>Actinomycetes</taxon>
        <taxon>Propionibacteriales</taxon>
        <taxon>Nocardioidaceae</taxon>
        <taxon>Nocardioides</taxon>
    </lineage>
</organism>
<gene>
    <name evidence="5" type="ORF">EUA93_16335</name>
</gene>
<proteinExistence type="predicted"/>
<keyword evidence="3" id="KW-0812">Transmembrane</keyword>
<name>A0A4Q2RS00_9ACTN</name>
<feature type="region of interest" description="Disordered" evidence="2">
    <location>
        <begin position="579"/>
        <end position="654"/>
    </location>
</feature>